<proteinExistence type="predicted"/>
<keyword evidence="1" id="KW-0812">Transmembrane</keyword>
<organism evidence="3 4">
    <name type="scientific">Halanaerobium polyolivorans</name>
    <dbReference type="NCBI Taxonomy" id="2886943"/>
    <lineage>
        <taxon>Bacteria</taxon>
        <taxon>Bacillati</taxon>
        <taxon>Bacillota</taxon>
        <taxon>Clostridia</taxon>
        <taxon>Halanaerobiales</taxon>
        <taxon>Halanaerobiaceae</taxon>
        <taxon>Halanaerobium</taxon>
    </lineage>
</organism>
<name>A0AAW4WXQ9_9FIRM</name>
<keyword evidence="1" id="KW-1133">Transmembrane helix</keyword>
<evidence type="ECO:0000256" key="1">
    <source>
        <dbReference type="SAM" id="Phobius"/>
    </source>
</evidence>
<dbReference type="RefSeq" id="WP_229344827.1">
    <property type="nucleotide sequence ID" value="NZ_JAJFAT010000006.1"/>
</dbReference>
<accession>A0AAW4WXQ9</accession>
<comment type="caution">
    <text evidence="3">The sequence shown here is derived from an EMBL/GenBank/DDBJ whole genome shotgun (WGS) entry which is preliminary data.</text>
</comment>
<sequence length="302" mass="34536">MPKNKSYPKFKIFFLLFIFIIIFIIGYQILGAARFETITASQGEIIDGFWTNAVVVRDEKVFSTPKSGRADLLEAEGDRIAVGEKVAAVKANNEEKIIYNHKAGILSFAVDGLENTINSSTIDSLDLNKIDDYKANYKHRLTGRNINEGEALYRIINNFNFHLIVPASRAQADRFRINEIVFVQEKKSQDMLRARIIDIKADNQDNYYLFVKMDFFVPRWINVRRVNINFIKNIYRGIVIPRKAIFNQPSGQGVLKVSGYNEYQFQEITVIDSNQEAAVVEGVEIGDKIITNPEDFDYGREG</sequence>
<keyword evidence="1" id="KW-0472">Membrane</keyword>
<reference evidence="3 4" key="1">
    <citation type="submission" date="2021-10" db="EMBL/GenBank/DDBJ databases">
        <authorList>
            <person name="Grouzdev D.S."/>
            <person name="Pantiukh K.S."/>
            <person name="Krutkina M.S."/>
        </authorList>
    </citation>
    <scope>NUCLEOTIDE SEQUENCE [LARGE SCALE GENOMIC DNA]</scope>
    <source>
        <strain evidence="3 4">Z-7514</strain>
    </source>
</reference>
<evidence type="ECO:0000259" key="2">
    <source>
        <dbReference type="Pfam" id="PF26018"/>
    </source>
</evidence>
<feature type="transmembrane region" description="Helical" evidence="1">
    <location>
        <begin position="12"/>
        <end position="30"/>
    </location>
</feature>
<dbReference type="Proteomes" id="UP001199296">
    <property type="component" value="Unassembled WGS sequence"/>
</dbReference>
<dbReference type="InterPro" id="IPR058709">
    <property type="entry name" value="BSH_RND-rel"/>
</dbReference>
<keyword evidence="4" id="KW-1185">Reference proteome</keyword>
<dbReference type="EMBL" id="JAJFAT010000006">
    <property type="protein sequence ID" value="MCC3144753.1"/>
    <property type="molecule type" value="Genomic_DNA"/>
</dbReference>
<dbReference type="AlphaFoldDB" id="A0AAW4WXQ9"/>
<evidence type="ECO:0000313" key="3">
    <source>
        <dbReference type="EMBL" id="MCC3144753.1"/>
    </source>
</evidence>
<dbReference type="Gene3D" id="2.40.420.20">
    <property type="match status" value="1"/>
</dbReference>
<protein>
    <recommendedName>
        <fullName evidence="2">RND related barrel-sandwich hybrid domain-containing protein</fullName>
    </recommendedName>
</protein>
<evidence type="ECO:0000313" key="4">
    <source>
        <dbReference type="Proteomes" id="UP001199296"/>
    </source>
</evidence>
<gene>
    <name evidence="3" type="ORF">LJ207_05350</name>
</gene>
<feature type="domain" description="RND related barrel-sandwich hybrid" evidence="2">
    <location>
        <begin position="59"/>
        <end position="157"/>
    </location>
</feature>
<dbReference type="Pfam" id="PF26018">
    <property type="entry name" value="BSH_RND_rel"/>
    <property type="match status" value="1"/>
</dbReference>